<dbReference type="NCBIfam" id="NF003740">
    <property type="entry name" value="PRK05337.1"/>
    <property type="match status" value="1"/>
</dbReference>
<keyword evidence="8" id="KW-1185">Reference proteome</keyword>
<evidence type="ECO:0000313" key="8">
    <source>
        <dbReference type="Proteomes" id="UP001516662"/>
    </source>
</evidence>
<dbReference type="InterPro" id="IPR036881">
    <property type="entry name" value="Glyco_hydro_3_C_sf"/>
</dbReference>
<feature type="domain" description="Glycoside hydrolase family 3 N-terminal" evidence="5">
    <location>
        <begin position="67"/>
        <end position="400"/>
    </location>
</feature>
<dbReference type="EMBL" id="JADCLJ010000025">
    <property type="protein sequence ID" value="MBE4910559.1"/>
    <property type="molecule type" value="Genomic_DNA"/>
</dbReference>
<protein>
    <submittedName>
        <fullName evidence="7">Beta-N-acetylhexosaminidase</fullName>
        <ecNumber evidence="7">3.2.1.52</ecNumber>
    </submittedName>
</protein>
<dbReference type="PANTHER" id="PTHR30480">
    <property type="entry name" value="BETA-HEXOSAMINIDASE-RELATED"/>
    <property type="match status" value="1"/>
</dbReference>
<comment type="caution">
    <text evidence="7">The sequence shown here is derived from an EMBL/GenBank/DDBJ whole genome shotgun (WGS) entry which is preliminary data.</text>
</comment>
<evidence type="ECO:0000256" key="3">
    <source>
        <dbReference type="ARBA" id="ARBA00023295"/>
    </source>
</evidence>
<dbReference type="SUPFAM" id="SSF52279">
    <property type="entry name" value="Beta-D-glucan exohydrolase, C-terminal domain"/>
    <property type="match status" value="1"/>
</dbReference>
<evidence type="ECO:0000259" key="5">
    <source>
        <dbReference type="Pfam" id="PF00933"/>
    </source>
</evidence>
<dbReference type="Proteomes" id="UP001516662">
    <property type="component" value="Unassembled WGS sequence"/>
</dbReference>
<comment type="similarity">
    <text evidence="1 4">Belongs to the glycosyl hydrolase 3 family.</text>
</comment>
<dbReference type="InterPro" id="IPR019800">
    <property type="entry name" value="Glyco_hydro_3_AS"/>
</dbReference>
<dbReference type="Pfam" id="PF00933">
    <property type="entry name" value="Glyco_hydro_3"/>
    <property type="match status" value="1"/>
</dbReference>
<dbReference type="InterPro" id="IPR036962">
    <property type="entry name" value="Glyco_hydro_3_N_sf"/>
</dbReference>
<proteinExistence type="inferred from homology"/>
<dbReference type="Gene3D" id="3.20.20.300">
    <property type="entry name" value="Glycoside hydrolase, family 3, N-terminal domain"/>
    <property type="match status" value="1"/>
</dbReference>
<dbReference type="EC" id="3.2.1.52" evidence="7"/>
<dbReference type="InterPro" id="IPR017853">
    <property type="entry name" value="GH"/>
</dbReference>
<dbReference type="InterPro" id="IPR050226">
    <property type="entry name" value="NagZ_Beta-hexosaminidase"/>
</dbReference>
<dbReference type="PROSITE" id="PS00775">
    <property type="entry name" value="GLYCOSYL_HYDROL_F3"/>
    <property type="match status" value="1"/>
</dbReference>
<evidence type="ECO:0000313" key="7">
    <source>
        <dbReference type="EMBL" id="MBE4910559.1"/>
    </source>
</evidence>
<dbReference type="PANTHER" id="PTHR30480:SF16">
    <property type="entry name" value="GLYCOSIDE HYDROLASE FAMILY 3 DOMAIN PROTEIN"/>
    <property type="match status" value="1"/>
</dbReference>
<dbReference type="Pfam" id="PF01915">
    <property type="entry name" value="Glyco_hydro_3_C"/>
    <property type="match status" value="1"/>
</dbReference>
<gene>
    <name evidence="7" type="primary">nagZ</name>
    <name evidence="7" type="ORF">IMZ08_21200</name>
</gene>
<name>A0ABR9QQT7_9BACI</name>
<feature type="domain" description="Glycoside hydrolase family 3 C-terminal" evidence="6">
    <location>
        <begin position="438"/>
        <end position="588"/>
    </location>
</feature>
<dbReference type="GO" id="GO:0004563">
    <property type="term" value="F:beta-N-acetylhexosaminidase activity"/>
    <property type="evidence" value="ECO:0007669"/>
    <property type="project" value="UniProtKB-EC"/>
</dbReference>
<organism evidence="7 8">
    <name type="scientific">Litchfieldia luteola</name>
    <dbReference type="NCBI Taxonomy" id="682179"/>
    <lineage>
        <taxon>Bacteria</taxon>
        <taxon>Bacillati</taxon>
        <taxon>Bacillota</taxon>
        <taxon>Bacilli</taxon>
        <taxon>Bacillales</taxon>
        <taxon>Bacillaceae</taxon>
        <taxon>Litchfieldia</taxon>
    </lineage>
</organism>
<dbReference type="InterPro" id="IPR002772">
    <property type="entry name" value="Glyco_hydro_3_C"/>
</dbReference>
<evidence type="ECO:0000256" key="2">
    <source>
        <dbReference type="ARBA" id="ARBA00022801"/>
    </source>
</evidence>
<reference evidence="7 8" key="1">
    <citation type="submission" date="2020-10" db="EMBL/GenBank/DDBJ databases">
        <title>Bacillus sp. HD4P25, an endophyte from a halophyte.</title>
        <authorList>
            <person name="Sun J.-Q."/>
        </authorList>
    </citation>
    <scope>NUCLEOTIDE SEQUENCE [LARGE SCALE GENOMIC DNA]</scope>
    <source>
        <strain evidence="7 8">YIM 93174</strain>
    </source>
</reference>
<evidence type="ECO:0000256" key="4">
    <source>
        <dbReference type="RuleBase" id="RU361161"/>
    </source>
</evidence>
<dbReference type="RefSeq" id="WP_193539840.1">
    <property type="nucleotide sequence ID" value="NZ_JADCLJ010000025.1"/>
</dbReference>
<evidence type="ECO:0000256" key="1">
    <source>
        <dbReference type="ARBA" id="ARBA00005336"/>
    </source>
</evidence>
<accession>A0ABR9QQT7</accession>
<evidence type="ECO:0000259" key="6">
    <source>
        <dbReference type="Pfam" id="PF01915"/>
    </source>
</evidence>
<dbReference type="Gene3D" id="3.40.50.1700">
    <property type="entry name" value="Glycoside hydrolase family 3 C-terminal domain"/>
    <property type="match status" value="1"/>
</dbReference>
<dbReference type="InterPro" id="IPR001764">
    <property type="entry name" value="Glyco_hydro_3_N"/>
</dbReference>
<keyword evidence="2 4" id="KW-0378">Hydrolase</keyword>
<keyword evidence="3 4" id="KW-0326">Glycosidase</keyword>
<sequence>MKIKKLVVGMALIVILIFVIMEFTDTIPLNKDDHKINSTQINKSSNSNWNDVVSQKISLDDFIATLTLEEKVGQLLMPDFREWNDIPVASLNDEIESEIQNKHIGGVILFAENFKNKAQTTHLISSMQEQAEIPLMISVDQEGGLVTRIPFMPSMPGNMALGATNDPTLAKEVGIGIGSELRSLGIHVNFGPVLDVNNNPNNPVIGVRAFGDDPNTVIKLGHAYMEGLNEAGVLAVGKHFPGHGDVSLDSHFVLPESNKTINDLQKLELVPFKSLIESGIQGIMTAHIAFHKIEPETVKSKKDGLPIELPATLSPKIITDILRIDLSFQGLIFTDAMDMKAVANHFGTAEASILAVEAGVDIVLMPENLQHAFDGIVDAVKTGRIEEERIDESVKRILQVKSSTLFQESTEFTKLSTKEIVELEQRVANASITIVSGDQILPLDETSEEKIALVAFDRQSLTRLTNATKKYQWRNEPILLSKSKNWSGKLSNDQLKKIKEAKTVIVATNTANEEDLSKNGWKMGAVQSIIDIGKQSIIVSTRNPYDSRTLENYDAYIAQYDTGTASFNAALDVLFGKKQAQGVLPVRVNE</sequence>
<dbReference type="SUPFAM" id="SSF51445">
    <property type="entry name" value="(Trans)glycosidases"/>
    <property type="match status" value="1"/>
</dbReference>